<keyword evidence="2 6" id="KW-0645">Protease</keyword>
<dbReference type="PROSITE" id="PS50106">
    <property type="entry name" value="PDZ"/>
    <property type="match status" value="1"/>
</dbReference>
<dbReference type="Gene3D" id="2.30.42.10">
    <property type="match status" value="1"/>
</dbReference>
<keyword evidence="4" id="KW-0812">Transmembrane</keyword>
<gene>
    <name evidence="6" type="ORF">FB561_7559</name>
</gene>
<dbReference type="Pfam" id="PF13365">
    <property type="entry name" value="Trypsin_2"/>
    <property type="match status" value="1"/>
</dbReference>
<evidence type="ECO:0000259" key="5">
    <source>
        <dbReference type="PROSITE" id="PS50106"/>
    </source>
</evidence>
<name>A0A561AZI0_9ACTN</name>
<dbReference type="SMART" id="SM00228">
    <property type="entry name" value="PDZ"/>
    <property type="match status" value="1"/>
</dbReference>
<dbReference type="GO" id="GO:0006508">
    <property type="term" value="P:proteolysis"/>
    <property type="evidence" value="ECO:0007669"/>
    <property type="project" value="UniProtKB-KW"/>
</dbReference>
<comment type="caution">
    <text evidence="6">The sequence shown here is derived from an EMBL/GenBank/DDBJ whole genome shotgun (WGS) entry which is preliminary data.</text>
</comment>
<dbReference type="SUPFAM" id="SSF50156">
    <property type="entry name" value="PDZ domain-like"/>
    <property type="match status" value="1"/>
</dbReference>
<feature type="domain" description="PDZ" evidence="5">
    <location>
        <begin position="262"/>
        <end position="349"/>
    </location>
</feature>
<dbReference type="OrthoDB" id="9758917at2"/>
<protein>
    <submittedName>
        <fullName evidence="6">Putative serine protease PepD</fullName>
    </submittedName>
</protein>
<evidence type="ECO:0000256" key="1">
    <source>
        <dbReference type="ARBA" id="ARBA00010541"/>
    </source>
</evidence>
<dbReference type="InterPro" id="IPR009003">
    <property type="entry name" value="Peptidase_S1_PA"/>
</dbReference>
<dbReference type="PANTHER" id="PTHR43343:SF3">
    <property type="entry name" value="PROTEASE DO-LIKE 8, CHLOROPLASTIC"/>
    <property type="match status" value="1"/>
</dbReference>
<dbReference type="InterPro" id="IPR001478">
    <property type="entry name" value="PDZ"/>
</dbReference>
<dbReference type="InterPro" id="IPR036034">
    <property type="entry name" value="PDZ_sf"/>
</dbReference>
<accession>A0A561AZI0</accession>
<keyword evidence="4" id="KW-0472">Membrane</keyword>
<dbReference type="AlphaFoldDB" id="A0A561AZI0"/>
<keyword evidence="4" id="KW-1133">Transmembrane helix</keyword>
<dbReference type="RefSeq" id="WP_145814860.1">
    <property type="nucleotide sequence ID" value="NZ_VIVK01000005.1"/>
</dbReference>
<dbReference type="Pfam" id="PF13180">
    <property type="entry name" value="PDZ_2"/>
    <property type="match status" value="1"/>
</dbReference>
<dbReference type="PANTHER" id="PTHR43343">
    <property type="entry name" value="PEPTIDASE S12"/>
    <property type="match status" value="1"/>
</dbReference>
<dbReference type="SUPFAM" id="SSF50494">
    <property type="entry name" value="Trypsin-like serine proteases"/>
    <property type="match status" value="1"/>
</dbReference>
<evidence type="ECO:0000256" key="2">
    <source>
        <dbReference type="ARBA" id="ARBA00022670"/>
    </source>
</evidence>
<dbReference type="InterPro" id="IPR043504">
    <property type="entry name" value="Peptidase_S1_PA_chymotrypsin"/>
</dbReference>
<keyword evidence="3" id="KW-0378">Hydrolase</keyword>
<proteinExistence type="inferred from homology"/>
<dbReference type="Proteomes" id="UP000318380">
    <property type="component" value="Unassembled WGS sequence"/>
</dbReference>
<dbReference type="InterPro" id="IPR001940">
    <property type="entry name" value="Peptidase_S1C"/>
</dbReference>
<dbReference type="EMBL" id="VIVK01000005">
    <property type="protein sequence ID" value="TWD72035.1"/>
    <property type="molecule type" value="Genomic_DNA"/>
</dbReference>
<evidence type="ECO:0000313" key="7">
    <source>
        <dbReference type="Proteomes" id="UP000318380"/>
    </source>
</evidence>
<evidence type="ECO:0000256" key="3">
    <source>
        <dbReference type="ARBA" id="ARBA00022801"/>
    </source>
</evidence>
<evidence type="ECO:0000313" key="6">
    <source>
        <dbReference type="EMBL" id="TWD72035.1"/>
    </source>
</evidence>
<dbReference type="InterPro" id="IPR051201">
    <property type="entry name" value="Chloro_Bact_Ser_Proteases"/>
</dbReference>
<organism evidence="6 7">
    <name type="scientific">Kribbella amoyensis</name>
    <dbReference type="NCBI Taxonomy" id="996641"/>
    <lineage>
        <taxon>Bacteria</taxon>
        <taxon>Bacillati</taxon>
        <taxon>Actinomycetota</taxon>
        <taxon>Actinomycetes</taxon>
        <taxon>Propionibacteriales</taxon>
        <taxon>Kribbellaceae</taxon>
        <taxon>Kribbella</taxon>
    </lineage>
</organism>
<dbReference type="Gene3D" id="2.40.10.10">
    <property type="entry name" value="Trypsin-like serine proteases"/>
    <property type="match status" value="2"/>
</dbReference>
<feature type="transmembrane region" description="Helical" evidence="4">
    <location>
        <begin position="27"/>
        <end position="46"/>
    </location>
</feature>
<reference evidence="6 7" key="1">
    <citation type="submission" date="2019-06" db="EMBL/GenBank/DDBJ databases">
        <title>Sequencing the genomes of 1000 actinobacteria strains.</title>
        <authorList>
            <person name="Klenk H.-P."/>
        </authorList>
    </citation>
    <scope>NUCLEOTIDE SEQUENCE [LARGE SCALE GENOMIC DNA]</scope>
    <source>
        <strain evidence="6 7">DSM 24683</strain>
    </source>
</reference>
<comment type="similarity">
    <text evidence="1">Belongs to the peptidase S1C family.</text>
</comment>
<dbReference type="GO" id="GO:0004252">
    <property type="term" value="F:serine-type endopeptidase activity"/>
    <property type="evidence" value="ECO:0007669"/>
    <property type="project" value="InterPro"/>
</dbReference>
<evidence type="ECO:0000256" key="4">
    <source>
        <dbReference type="SAM" id="Phobius"/>
    </source>
</evidence>
<dbReference type="PRINTS" id="PR00834">
    <property type="entry name" value="PROTEASES2C"/>
</dbReference>
<keyword evidence="7" id="KW-1185">Reference proteome</keyword>
<sequence length="360" mass="35420">MDGAGTDGAGTDGGAEEARRGAGWSPLVVALVVVSLLALIAAVGWVRSTGNGGACEAGPVATKAMPSVVTIYAQAANGVRGNGSGQFLDTAGHVLTNNHVISKAVGGGSVTVLRPNGEELRATLVGRDISTDLAVLSVQPQSAVTPIAFGPAPAIGDQVFAIGAPLGLTDTITAGVLSAQGRSVRVPADGTMTALLVSALQTDAAINPGNSGGTLANCDGELIGVPTAGATADDSLGRPVAGSIGLGFAIPGDTAKSIADRLIADGRVQHGDFGLAVVPISRGESTIAPDALYVSSVTPGGPSARAGLRQSDVITALDGETVSSGDQVQEISLSKSPGETVEVQYDRGGAAQTATVTLGE</sequence>